<dbReference type="OrthoDB" id="9977870at2759"/>
<reference evidence="16 17" key="1">
    <citation type="journal article" date="2017" name="PLoS Biol.">
        <title>The sea cucumber genome provides insights into morphological evolution and visceral regeneration.</title>
        <authorList>
            <person name="Zhang X."/>
            <person name="Sun L."/>
            <person name="Yuan J."/>
            <person name="Sun Y."/>
            <person name="Gao Y."/>
            <person name="Zhang L."/>
            <person name="Li S."/>
            <person name="Dai H."/>
            <person name="Hamel J.F."/>
            <person name="Liu C."/>
            <person name="Yu Y."/>
            <person name="Liu S."/>
            <person name="Lin W."/>
            <person name="Guo K."/>
            <person name="Jin S."/>
            <person name="Xu P."/>
            <person name="Storey K.B."/>
            <person name="Huan P."/>
            <person name="Zhang T."/>
            <person name="Zhou Y."/>
            <person name="Zhang J."/>
            <person name="Lin C."/>
            <person name="Li X."/>
            <person name="Xing L."/>
            <person name="Huo D."/>
            <person name="Sun M."/>
            <person name="Wang L."/>
            <person name="Mercier A."/>
            <person name="Li F."/>
            <person name="Yang H."/>
            <person name="Xiang J."/>
        </authorList>
    </citation>
    <scope>NUCLEOTIDE SEQUENCE [LARGE SCALE GENOMIC DNA]</scope>
    <source>
        <strain evidence="16">Shaxun</strain>
        <tissue evidence="16">Muscle</tissue>
    </source>
</reference>
<dbReference type="FunFam" id="3.20.20.70:FF:000100">
    <property type="entry name" value="tRNA-dihydrouridine synthase"/>
    <property type="match status" value="1"/>
</dbReference>
<evidence type="ECO:0000256" key="2">
    <source>
        <dbReference type="ARBA" id="ARBA00002468"/>
    </source>
</evidence>
<comment type="function">
    <text evidence="2">Catalyzes the synthesis of dihydrouridine, a modified base found in the D-loop of most tRNAs.</text>
</comment>
<gene>
    <name evidence="16" type="ORF">BSL78_00269</name>
</gene>
<dbReference type="EMBL" id="MRZV01000005">
    <property type="protein sequence ID" value="PIK62818.1"/>
    <property type="molecule type" value="Genomic_DNA"/>
</dbReference>
<comment type="catalytic activity">
    <reaction evidence="9">
        <text>5,6-dihydrouridine(20b) in tRNA + NAD(+) = uridine(20b) in tRNA + NADH + H(+)</text>
        <dbReference type="Rhea" id="RHEA:53352"/>
        <dbReference type="Rhea" id="RHEA-COMP:13537"/>
        <dbReference type="Rhea" id="RHEA-COMP:13538"/>
        <dbReference type="ChEBI" id="CHEBI:15378"/>
        <dbReference type="ChEBI" id="CHEBI:57540"/>
        <dbReference type="ChEBI" id="CHEBI:57945"/>
        <dbReference type="ChEBI" id="CHEBI:65315"/>
        <dbReference type="ChEBI" id="CHEBI:74443"/>
        <dbReference type="EC" id="1.3.1.90"/>
    </reaction>
    <physiologicalReaction direction="right-to-left" evidence="9">
        <dbReference type="Rhea" id="RHEA:53354"/>
    </physiologicalReaction>
</comment>
<proteinExistence type="inferred from homology"/>
<dbReference type="GO" id="GO:0050660">
    <property type="term" value="F:flavin adenine dinucleotide binding"/>
    <property type="evidence" value="ECO:0007669"/>
    <property type="project" value="InterPro"/>
</dbReference>
<comment type="caution">
    <text evidence="16">The sequence shown here is derived from an EMBL/GenBank/DDBJ whole genome shotgun (WGS) entry which is preliminary data.</text>
</comment>
<evidence type="ECO:0000256" key="9">
    <source>
        <dbReference type="ARBA" id="ARBA00051932"/>
    </source>
</evidence>
<evidence type="ECO:0000256" key="4">
    <source>
        <dbReference type="ARBA" id="ARBA00022643"/>
    </source>
</evidence>
<sequence length="300" mass="33740">MERKTMSELMKDKPFLYMCAPMVRYSKLAFRTLVRRYNCDLCFTPMIISESFVKSQKARDIEFMTNSGDQPLIVQFAASNGKDFADAAELVAPYVQGVDLNCGCPQRWAMAEGYGAWLIDHPELISDAIKMTKARVNSDFTVSIKIRIHSDLRKTVDMCQMAEHAGISFLTVHGRTARQRAEPVDIEAIRTIKDSVNIPVFANGDVRSVEDAQMFREKTRVDGVMAARGMLQNPAMYAGYSETPLCCVQDWVTGKAEKKVFNVLTSTAGLLDHLEENYGIAYDPQRLVNGHVQNTDDLTR</sequence>
<dbReference type="PROSITE" id="PS01136">
    <property type="entry name" value="UPF0034"/>
    <property type="match status" value="1"/>
</dbReference>
<comment type="similarity">
    <text evidence="11">Belongs to the Dus family. Dus4 subfamily.</text>
</comment>
<dbReference type="Pfam" id="PF01207">
    <property type="entry name" value="Dus"/>
    <property type="match status" value="1"/>
</dbReference>
<evidence type="ECO:0000313" key="16">
    <source>
        <dbReference type="EMBL" id="PIK62818.1"/>
    </source>
</evidence>
<feature type="domain" description="DUS-like FMN-binding" evidence="15">
    <location>
        <begin position="19"/>
        <end position="242"/>
    </location>
</feature>
<keyword evidence="17" id="KW-1185">Reference proteome</keyword>
<evidence type="ECO:0000256" key="13">
    <source>
        <dbReference type="ARBA" id="ARBA00073608"/>
    </source>
</evidence>
<evidence type="ECO:0000256" key="5">
    <source>
        <dbReference type="ARBA" id="ARBA00022694"/>
    </source>
</evidence>
<evidence type="ECO:0000256" key="3">
    <source>
        <dbReference type="ARBA" id="ARBA00022630"/>
    </source>
</evidence>
<dbReference type="PANTHER" id="PTHR11082">
    <property type="entry name" value="TRNA-DIHYDROURIDINE SYNTHASE"/>
    <property type="match status" value="1"/>
</dbReference>
<name>A0A2G8LRC4_STIJA</name>
<keyword evidence="6" id="KW-0560">Oxidoreductase</keyword>
<dbReference type="SUPFAM" id="SSF51395">
    <property type="entry name" value="FMN-linked oxidoreductases"/>
    <property type="match status" value="1"/>
</dbReference>
<dbReference type="InterPro" id="IPR035587">
    <property type="entry name" value="DUS-like_FMN-bd"/>
</dbReference>
<evidence type="ECO:0000256" key="11">
    <source>
        <dbReference type="ARBA" id="ARBA00060741"/>
    </source>
</evidence>
<keyword evidence="3" id="KW-0285">Flavoprotein</keyword>
<dbReference type="GO" id="GO:0102266">
    <property type="term" value="F:tRNA-dihydrouridine20a synthase activity"/>
    <property type="evidence" value="ECO:0007669"/>
    <property type="project" value="UniProtKB-EC"/>
</dbReference>
<keyword evidence="4" id="KW-0288">FMN</keyword>
<organism evidence="16 17">
    <name type="scientific">Stichopus japonicus</name>
    <name type="common">Sea cucumber</name>
    <dbReference type="NCBI Taxonomy" id="307972"/>
    <lineage>
        <taxon>Eukaryota</taxon>
        <taxon>Metazoa</taxon>
        <taxon>Echinodermata</taxon>
        <taxon>Eleutherozoa</taxon>
        <taxon>Echinozoa</taxon>
        <taxon>Holothuroidea</taxon>
        <taxon>Aspidochirotacea</taxon>
        <taxon>Aspidochirotida</taxon>
        <taxon>Stichopodidae</taxon>
        <taxon>Apostichopus</taxon>
    </lineage>
</organism>
<evidence type="ECO:0000256" key="6">
    <source>
        <dbReference type="ARBA" id="ARBA00023002"/>
    </source>
</evidence>
<evidence type="ECO:0000313" key="17">
    <source>
        <dbReference type="Proteomes" id="UP000230750"/>
    </source>
</evidence>
<dbReference type="GO" id="GO:0102267">
    <property type="term" value="F:tRNA-dihydrouridine20b synthase activity"/>
    <property type="evidence" value="ECO:0007669"/>
    <property type="project" value="RHEA"/>
</dbReference>
<dbReference type="InterPro" id="IPR013785">
    <property type="entry name" value="Aldolase_TIM"/>
</dbReference>
<dbReference type="EC" id="1.3.1.90" evidence="12"/>
<dbReference type="STRING" id="307972.A0A2G8LRC4"/>
<evidence type="ECO:0000256" key="12">
    <source>
        <dbReference type="ARBA" id="ARBA00066483"/>
    </source>
</evidence>
<evidence type="ECO:0000256" key="7">
    <source>
        <dbReference type="ARBA" id="ARBA00050434"/>
    </source>
</evidence>
<evidence type="ECO:0000256" key="8">
    <source>
        <dbReference type="ARBA" id="ARBA00051779"/>
    </source>
</evidence>
<dbReference type="CDD" id="cd02801">
    <property type="entry name" value="DUS_like_FMN"/>
    <property type="match status" value="1"/>
</dbReference>
<evidence type="ECO:0000256" key="1">
    <source>
        <dbReference type="ARBA" id="ARBA00001917"/>
    </source>
</evidence>
<evidence type="ECO:0000256" key="10">
    <source>
        <dbReference type="ARBA" id="ARBA00052996"/>
    </source>
</evidence>
<evidence type="ECO:0000259" key="15">
    <source>
        <dbReference type="Pfam" id="PF01207"/>
    </source>
</evidence>
<comment type="catalytic activity">
    <reaction evidence="8">
        <text>5,6-dihydrouridine(20a) in tRNA + NAD(+) = uridine(20a) in tRNA + NADH + H(+)</text>
        <dbReference type="Rhea" id="RHEA:53348"/>
        <dbReference type="Rhea" id="RHEA-COMP:13535"/>
        <dbReference type="Rhea" id="RHEA-COMP:13536"/>
        <dbReference type="ChEBI" id="CHEBI:15378"/>
        <dbReference type="ChEBI" id="CHEBI:57540"/>
        <dbReference type="ChEBI" id="CHEBI:57945"/>
        <dbReference type="ChEBI" id="CHEBI:65315"/>
        <dbReference type="ChEBI" id="CHEBI:74443"/>
        <dbReference type="EC" id="1.3.1.90"/>
    </reaction>
    <physiologicalReaction direction="right-to-left" evidence="8">
        <dbReference type="Rhea" id="RHEA:53350"/>
    </physiologicalReaction>
</comment>
<comment type="catalytic activity">
    <reaction evidence="10">
        <text>5,6-dihydrouridine(20a) in tRNA + NADP(+) = uridine(20a) in tRNA + NADPH + H(+)</text>
        <dbReference type="Rhea" id="RHEA:53344"/>
        <dbReference type="Rhea" id="RHEA-COMP:13535"/>
        <dbReference type="Rhea" id="RHEA-COMP:13536"/>
        <dbReference type="ChEBI" id="CHEBI:15378"/>
        <dbReference type="ChEBI" id="CHEBI:57783"/>
        <dbReference type="ChEBI" id="CHEBI:58349"/>
        <dbReference type="ChEBI" id="CHEBI:65315"/>
        <dbReference type="ChEBI" id="CHEBI:74443"/>
        <dbReference type="EC" id="1.3.1.90"/>
    </reaction>
    <physiologicalReaction direction="right-to-left" evidence="10">
        <dbReference type="Rhea" id="RHEA:53346"/>
    </physiologicalReaction>
</comment>
<dbReference type="PANTHER" id="PTHR11082:SF31">
    <property type="entry name" value="TRNA-DIHYDROURIDINE(20A_20B) SYNTHASE [NAD(P)+]-LIKE"/>
    <property type="match status" value="1"/>
</dbReference>
<evidence type="ECO:0000256" key="14">
    <source>
        <dbReference type="ARBA" id="ARBA00075658"/>
    </source>
</evidence>
<protein>
    <recommendedName>
        <fullName evidence="13">tRNA-dihydrouridine(20a/20b) synthase [NAD(P)+]-like</fullName>
        <ecNumber evidence="12">1.3.1.90</ecNumber>
    </recommendedName>
    <alternativeName>
        <fullName evidence="14">tRNA-dihydrouridine synthase 4-like</fullName>
    </alternativeName>
</protein>
<dbReference type="AlphaFoldDB" id="A0A2G8LRC4"/>
<dbReference type="Proteomes" id="UP000230750">
    <property type="component" value="Unassembled WGS sequence"/>
</dbReference>
<comment type="catalytic activity">
    <reaction evidence="7">
        <text>5,6-dihydrouridine(20b) in tRNA + NADP(+) = uridine(20b) in tRNA + NADPH + H(+)</text>
        <dbReference type="Rhea" id="RHEA:53356"/>
        <dbReference type="Rhea" id="RHEA-COMP:13537"/>
        <dbReference type="Rhea" id="RHEA-COMP:13538"/>
        <dbReference type="ChEBI" id="CHEBI:15378"/>
        <dbReference type="ChEBI" id="CHEBI:57783"/>
        <dbReference type="ChEBI" id="CHEBI:58349"/>
        <dbReference type="ChEBI" id="CHEBI:65315"/>
        <dbReference type="ChEBI" id="CHEBI:74443"/>
        <dbReference type="EC" id="1.3.1.90"/>
    </reaction>
    <physiologicalReaction direction="right-to-left" evidence="7">
        <dbReference type="Rhea" id="RHEA:53358"/>
    </physiologicalReaction>
</comment>
<dbReference type="InterPro" id="IPR018517">
    <property type="entry name" value="tRNA_hU_synthase_CS"/>
</dbReference>
<comment type="cofactor">
    <cofactor evidence="1">
        <name>FMN</name>
        <dbReference type="ChEBI" id="CHEBI:58210"/>
    </cofactor>
</comment>
<accession>A0A2G8LRC4</accession>
<keyword evidence="5" id="KW-0819">tRNA processing</keyword>
<dbReference type="Gene3D" id="3.20.20.70">
    <property type="entry name" value="Aldolase class I"/>
    <property type="match status" value="1"/>
</dbReference>